<dbReference type="GeneID" id="39594550"/>
<evidence type="ECO:0000256" key="5">
    <source>
        <dbReference type="ARBA" id="ARBA00038359"/>
    </source>
</evidence>
<comment type="caution">
    <text evidence="9">The sequence shown here is derived from an EMBL/GenBank/DDBJ whole genome shotgun (WGS) entry which is preliminary data.</text>
</comment>
<keyword evidence="2 7" id="KW-0812">Transmembrane</keyword>
<evidence type="ECO:0000313" key="9">
    <source>
        <dbReference type="EMBL" id="RWQ99151.1"/>
    </source>
</evidence>
<feature type="transmembrane region" description="Helical" evidence="7">
    <location>
        <begin position="176"/>
        <end position="195"/>
    </location>
</feature>
<evidence type="ECO:0000256" key="6">
    <source>
        <dbReference type="SAM" id="MobiDB-lite"/>
    </source>
</evidence>
<evidence type="ECO:0000313" key="10">
    <source>
        <dbReference type="Proteomes" id="UP000283841"/>
    </source>
</evidence>
<keyword evidence="3 7" id="KW-1133">Transmembrane helix</keyword>
<evidence type="ECO:0000259" key="8">
    <source>
        <dbReference type="Pfam" id="PF20684"/>
    </source>
</evidence>
<evidence type="ECO:0000256" key="7">
    <source>
        <dbReference type="SAM" id="Phobius"/>
    </source>
</evidence>
<evidence type="ECO:0000256" key="3">
    <source>
        <dbReference type="ARBA" id="ARBA00022989"/>
    </source>
</evidence>
<dbReference type="STRING" id="264951.A0A443I540"/>
<dbReference type="VEuPathDB" id="FungiDB:C8Q69DRAFT_12747"/>
<accession>A0A443I540</accession>
<comment type="similarity">
    <text evidence="5">Belongs to the SAT4 family.</text>
</comment>
<feature type="transmembrane region" description="Helical" evidence="7">
    <location>
        <begin position="207"/>
        <end position="229"/>
    </location>
</feature>
<feature type="transmembrane region" description="Helical" evidence="7">
    <location>
        <begin position="45"/>
        <end position="68"/>
    </location>
</feature>
<dbReference type="AlphaFoldDB" id="A0A443I540"/>
<evidence type="ECO:0000256" key="2">
    <source>
        <dbReference type="ARBA" id="ARBA00022692"/>
    </source>
</evidence>
<dbReference type="Pfam" id="PF20684">
    <property type="entry name" value="Fung_rhodopsin"/>
    <property type="match status" value="1"/>
</dbReference>
<dbReference type="PANTHER" id="PTHR33048:SF47">
    <property type="entry name" value="INTEGRAL MEMBRANE PROTEIN-RELATED"/>
    <property type="match status" value="1"/>
</dbReference>
<reference evidence="9 10" key="1">
    <citation type="journal article" date="2018" name="Front. Microbiol.">
        <title>Genomic and genetic insights into a cosmopolitan fungus, Paecilomyces variotii (Eurotiales).</title>
        <authorList>
            <person name="Urquhart A.S."/>
            <person name="Mondo S.J."/>
            <person name="Makela M.R."/>
            <person name="Hane J.K."/>
            <person name="Wiebenga A."/>
            <person name="He G."/>
            <person name="Mihaltcheva S."/>
            <person name="Pangilinan J."/>
            <person name="Lipzen A."/>
            <person name="Barry K."/>
            <person name="de Vries R.P."/>
            <person name="Grigoriev I.V."/>
            <person name="Idnurm A."/>
        </authorList>
    </citation>
    <scope>NUCLEOTIDE SEQUENCE [LARGE SCALE GENOMIC DNA]</scope>
    <source>
        <strain evidence="9 10">CBS 101075</strain>
    </source>
</reference>
<feature type="transmembrane region" description="Helical" evidence="7">
    <location>
        <begin position="128"/>
        <end position="156"/>
    </location>
</feature>
<name>A0A443I540_BYSSP</name>
<protein>
    <recommendedName>
        <fullName evidence="8">Rhodopsin domain-containing protein</fullName>
    </recommendedName>
</protein>
<dbReference type="EMBL" id="RCNU01000001">
    <property type="protein sequence ID" value="RWQ99151.1"/>
    <property type="molecule type" value="Genomic_DNA"/>
</dbReference>
<evidence type="ECO:0000256" key="1">
    <source>
        <dbReference type="ARBA" id="ARBA00004141"/>
    </source>
</evidence>
<comment type="subcellular location">
    <subcellularLocation>
        <location evidence="1">Membrane</location>
        <topology evidence="1">Multi-pass membrane protein</topology>
    </subcellularLocation>
</comment>
<sequence>MSANGLQQDVDISWRIWVGTITTVVPATFAVVLRFTARYVASAGLWWDDWTILASLAVNWAMAAIRWVQVLHYGYGRHAAFLAADKVQSFQKSFLAVQVTYFTNAVTTKASLLLLYYRIFGIIRGFCYALWVSGGIIVSYFIACMIVCIAGCQPVSYFWNKHQPGKCIDEVNFFRWNGFTNMLLDFLVLCLPLSMTWQIRASWRQKFVISGIFLLGGFVCVVSILRIIAFNKSNPKDPTYTTINTAMWSSIEQSVGIVCTCLPTLRPLVRRIYETSKTTATESSTGSQSRIRSTNIHLSNLGSTQTTSSAGFIGLGDDDSLDEHSGIYSGPKGRMKSKVSVGQDGTGRPVEPVPSGIRLEREIHQTTSSI</sequence>
<keyword evidence="4 7" id="KW-0472">Membrane</keyword>
<feature type="domain" description="Rhodopsin" evidence="8">
    <location>
        <begin position="33"/>
        <end position="271"/>
    </location>
</feature>
<organism evidence="9 10">
    <name type="scientific">Byssochlamys spectabilis</name>
    <name type="common">Paecilomyces variotii</name>
    <dbReference type="NCBI Taxonomy" id="264951"/>
    <lineage>
        <taxon>Eukaryota</taxon>
        <taxon>Fungi</taxon>
        <taxon>Dikarya</taxon>
        <taxon>Ascomycota</taxon>
        <taxon>Pezizomycotina</taxon>
        <taxon>Eurotiomycetes</taxon>
        <taxon>Eurotiomycetidae</taxon>
        <taxon>Eurotiales</taxon>
        <taxon>Thermoascaceae</taxon>
        <taxon>Paecilomyces</taxon>
    </lineage>
</organism>
<gene>
    <name evidence="9" type="ORF">C8Q69DRAFT_12747</name>
</gene>
<dbReference type="InterPro" id="IPR049326">
    <property type="entry name" value="Rhodopsin_dom_fungi"/>
</dbReference>
<dbReference type="InterPro" id="IPR052337">
    <property type="entry name" value="SAT4-like"/>
</dbReference>
<evidence type="ECO:0000256" key="4">
    <source>
        <dbReference type="ARBA" id="ARBA00023136"/>
    </source>
</evidence>
<dbReference type="GO" id="GO:0016020">
    <property type="term" value="C:membrane"/>
    <property type="evidence" value="ECO:0007669"/>
    <property type="project" value="UniProtKB-SubCell"/>
</dbReference>
<dbReference type="PANTHER" id="PTHR33048">
    <property type="entry name" value="PTH11-LIKE INTEGRAL MEMBRANE PROTEIN (AFU_ORTHOLOGUE AFUA_5G11245)"/>
    <property type="match status" value="1"/>
</dbReference>
<dbReference type="RefSeq" id="XP_028488796.1">
    <property type="nucleotide sequence ID" value="XM_028625273.1"/>
</dbReference>
<proteinExistence type="inferred from homology"/>
<feature type="region of interest" description="Disordered" evidence="6">
    <location>
        <begin position="323"/>
        <end position="370"/>
    </location>
</feature>
<keyword evidence="10" id="KW-1185">Reference proteome</keyword>
<dbReference type="Proteomes" id="UP000283841">
    <property type="component" value="Unassembled WGS sequence"/>
</dbReference>
<feature type="transmembrane region" description="Helical" evidence="7">
    <location>
        <begin position="12"/>
        <end position="33"/>
    </location>
</feature>